<evidence type="ECO:0000313" key="3">
    <source>
        <dbReference type="EMBL" id="MTD14041.1"/>
    </source>
</evidence>
<keyword evidence="4" id="KW-1185">Reference proteome</keyword>
<dbReference type="PANTHER" id="PTHR11941:SF124">
    <property type="entry name" value="ENOYL-COA HYDRATASE ECHA13-RELATED"/>
    <property type="match status" value="1"/>
</dbReference>
<proteinExistence type="inferred from homology"/>
<protein>
    <recommendedName>
        <fullName evidence="5">Enoyl-CoA hydratase/isomerase family protein</fullName>
    </recommendedName>
</protein>
<dbReference type="PROSITE" id="PS00166">
    <property type="entry name" value="ENOYL_COA_HYDRATASE"/>
    <property type="match status" value="1"/>
</dbReference>
<dbReference type="SUPFAM" id="SSF52096">
    <property type="entry name" value="ClpP/crotonase"/>
    <property type="match status" value="1"/>
</dbReference>
<gene>
    <name evidence="3" type="ORF">GIS00_08800</name>
</gene>
<dbReference type="InterPro" id="IPR018376">
    <property type="entry name" value="Enoyl-CoA_hyd/isom_CS"/>
</dbReference>
<dbReference type="GO" id="GO:0006635">
    <property type="term" value="P:fatty acid beta-oxidation"/>
    <property type="evidence" value="ECO:0007669"/>
    <property type="project" value="TreeGrafter"/>
</dbReference>
<dbReference type="Gene3D" id="3.90.226.10">
    <property type="entry name" value="2-enoyl-CoA Hydratase, Chain A, domain 1"/>
    <property type="match status" value="1"/>
</dbReference>
<comment type="similarity">
    <text evidence="1 2">Belongs to the enoyl-CoA hydratase/isomerase family.</text>
</comment>
<evidence type="ECO:0000313" key="4">
    <source>
        <dbReference type="Proteomes" id="UP000460221"/>
    </source>
</evidence>
<dbReference type="PANTHER" id="PTHR11941">
    <property type="entry name" value="ENOYL-COA HYDRATASE-RELATED"/>
    <property type="match status" value="1"/>
</dbReference>
<reference evidence="3 4" key="1">
    <citation type="submission" date="2019-11" db="EMBL/GenBank/DDBJ databases">
        <authorList>
            <person name="Jiang L.-Q."/>
        </authorList>
    </citation>
    <scope>NUCLEOTIDE SEQUENCE [LARGE SCALE GENOMIC DNA]</scope>
    <source>
        <strain evidence="3 4">YIM 132087</strain>
    </source>
</reference>
<dbReference type="CDD" id="cd06558">
    <property type="entry name" value="crotonase-like"/>
    <property type="match status" value="1"/>
</dbReference>
<accession>A0A7K1FIU8</accession>
<comment type="caution">
    <text evidence="3">The sequence shown here is derived from an EMBL/GenBank/DDBJ whole genome shotgun (WGS) entry which is preliminary data.</text>
</comment>
<dbReference type="InterPro" id="IPR001753">
    <property type="entry name" value="Enoyl-CoA_hydra/iso"/>
</dbReference>
<evidence type="ECO:0000256" key="2">
    <source>
        <dbReference type="RuleBase" id="RU003707"/>
    </source>
</evidence>
<dbReference type="EMBL" id="WLYK01000002">
    <property type="protein sequence ID" value="MTD14041.1"/>
    <property type="molecule type" value="Genomic_DNA"/>
</dbReference>
<evidence type="ECO:0008006" key="5">
    <source>
        <dbReference type="Google" id="ProtNLM"/>
    </source>
</evidence>
<name>A0A7K1FIU8_9ACTN</name>
<sequence length="294" mass="32516">MNEPEQVLLVEKDDRIGRIVFNRPDRLNTFTPAMFTAYLRALDELEADDDIRVIIVKGAGRGFCAGWELQPGSDNRVERGFSEDLLDMDRVSDGTLRLWRSPKATIAQIQGFCIGGGLQFAMCCDLVYATDDAVIGQPEARSMGLVPDIGLWPLTINIRRTKELVMCGDNITGREAAEMGMINASRPADQLEEYVEWMARRLSSLDTETIALQKLAMNQLADLQGLTTMIGIGKSNDLIQHKQRGRAAFAETAKQDGIRAALRKRDDPFGGVGVAQSTAWEAFRRSTAATTEET</sequence>
<dbReference type="AlphaFoldDB" id="A0A7K1FIU8"/>
<organism evidence="3 4">
    <name type="scientific">Nakamurella alba</name>
    <dbReference type="NCBI Taxonomy" id="2665158"/>
    <lineage>
        <taxon>Bacteria</taxon>
        <taxon>Bacillati</taxon>
        <taxon>Actinomycetota</taxon>
        <taxon>Actinomycetes</taxon>
        <taxon>Nakamurellales</taxon>
        <taxon>Nakamurellaceae</taxon>
        <taxon>Nakamurella</taxon>
    </lineage>
</organism>
<evidence type="ECO:0000256" key="1">
    <source>
        <dbReference type="ARBA" id="ARBA00005254"/>
    </source>
</evidence>
<dbReference type="InterPro" id="IPR029045">
    <property type="entry name" value="ClpP/crotonase-like_dom_sf"/>
</dbReference>
<dbReference type="Pfam" id="PF00378">
    <property type="entry name" value="ECH_1"/>
    <property type="match status" value="1"/>
</dbReference>
<dbReference type="RefSeq" id="WP_154768089.1">
    <property type="nucleotide sequence ID" value="NZ_WLYK01000002.1"/>
</dbReference>
<dbReference type="Proteomes" id="UP000460221">
    <property type="component" value="Unassembled WGS sequence"/>
</dbReference>
<dbReference type="GO" id="GO:0003824">
    <property type="term" value="F:catalytic activity"/>
    <property type="evidence" value="ECO:0007669"/>
    <property type="project" value="InterPro"/>
</dbReference>